<evidence type="ECO:0000313" key="2">
    <source>
        <dbReference type="EMBL" id="VDM31082.1"/>
    </source>
</evidence>
<reference evidence="2 3" key="2">
    <citation type="submission" date="2018-11" db="EMBL/GenBank/DDBJ databases">
        <authorList>
            <consortium name="Pathogen Informatics"/>
        </authorList>
    </citation>
    <scope>NUCLEOTIDE SEQUENCE [LARGE SCALE GENOMIC DNA]</scope>
</reference>
<keyword evidence="3" id="KW-1185">Reference proteome</keyword>
<gene>
    <name evidence="2" type="ORF">TTAC_LOCUS6812</name>
</gene>
<sequence>MHTHYCGDLRTHVRTRTRAHARVRSAINVIPLSLSPSLRASLRLWLSLSLSTLSLRLCCLAAHSLASRFIYGSVTAFPLSKSAFRLHSRRYDLGLPRQTTQPHSWKSPLCVFSAFCSTSSVSHYTLKCILPLFMSFLSPFSLWVDVGLCVRLLLCVRVHKFYYWGSFIVLLAYACTFTHTHTHPHTFKHTQAGVPSSRPRLQTHTNTYTRISMRRHQTSHHHYSPSTCACT</sequence>
<keyword evidence="1" id="KW-1133">Transmembrane helix</keyword>
<evidence type="ECO:0000313" key="3">
    <source>
        <dbReference type="Proteomes" id="UP000274429"/>
    </source>
</evidence>
<reference evidence="4" key="1">
    <citation type="submission" date="2017-02" db="UniProtKB">
        <authorList>
            <consortium name="WormBaseParasite"/>
        </authorList>
    </citation>
    <scope>IDENTIFICATION</scope>
</reference>
<organism evidence="4">
    <name type="scientific">Hydatigena taeniaeformis</name>
    <name type="common">Feline tapeworm</name>
    <name type="synonym">Taenia taeniaeformis</name>
    <dbReference type="NCBI Taxonomy" id="6205"/>
    <lineage>
        <taxon>Eukaryota</taxon>
        <taxon>Metazoa</taxon>
        <taxon>Spiralia</taxon>
        <taxon>Lophotrochozoa</taxon>
        <taxon>Platyhelminthes</taxon>
        <taxon>Cestoda</taxon>
        <taxon>Eucestoda</taxon>
        <taxon>Cyclophyllidea</taxon>
        <taxon>Taeniidae</taxon>
        <taxon>Hydatigera</taxon>
    </lineage>
</organism>
<dbReference type="AlphaFoldDB" id="A0A0R3X0Y6"/>
<name>A0A0R3X0Y6_HYDTA</name>
<keyword evidence="1" id="KW-0472">Membrane</keyword>
<feature type="transmembrane region" description="Helical" evidence="1">
    <location>
        <begin position="132"/>
        <end position="154"/>
    </location>
</feature>
<proteinExistence type="predicted"/>
<evidence type="ECO:0000256" key="1">
    <source>
        <dbReference type="SAM" id="Phobius"/>
    </source>
</evidence>
<dbReference type="EMBL" id="UYWX01020324">
    <property type="protein sequence ID" value="VDM31082.1"/>
    <property type="molecule type" value="Genomic_DNA"/>
</dbReference>
<dbReference type="Proteomes" id="UP000274429">
    <property type="component" value="Unassembled WGS sequence"/>
</dbReference>
<keyword evidence="1" id="KW-0812">Transmembrane</keyword>
<feature type="transmembrane region" description="Helical" evidence="1">
    <location>
        <begin position="161"/>
        <end position="179"/>
    </location>
</feature>
<protein>
    <submittedName>
        <fullName evidence="4">WGS project CAEQ00000000 data, annotated contig</fullName>
    </submittedName>
</protein>
<accession>A0A0R3X0Y6</accession>
<evidence type="ECO:0000313" key="4">
    <source>
        <dbReference type="WBParaSite" id="TTAC_0000682701-mRNA-1"/>
    </source>
</evidence>
<dbReference type="WBParaSite" id="TTAC_0000682701-mRNA-1">
    <property type="protein sequence ID" value="TTAC_0000682701-mRNA-1"/>
    <property type="gene ID" value="TTAC_0000682701"/>
</dbReference>